<gene>
    <name evidence="2" type="ORF">BXY66_0050</name>
</gene>
<evidence type="ECO:0000313" key="3">
    <source>
        <dbReference type="Proteomes" id="UP000295673"/>
    </source>
</evidence>
<evidence type="ECO:0000259" key="1">
    <source>
        <dbReference type="Pfam" id="PF00535"/>
    </source>
</evidence>
<dbReference type="OrthoDB" id="9807795at2"/>
<dbReference type="Pfam" id="PF00535">
    <property type="entry name" value="Glycos_transf_2"/>
    <property type="match status" value="1"/>
</dbReference>
<dbReference type="CDD" id="cd00761">
    <property type="entry name" value="Glyco_tranf_GTA_type"/>
    <property type="match status" value="1"/>
</dbReference>
<reference evidence="2 3" key="1">
    <citation type="submission" date="2019-03" db="EMBL/GenBank/DDBJ databases">
        <title>Genomic Encyclopedia of Archaeal and Bacterial Type Strains, Phase II (KMG-II): from individual species to whole genera.</title>
        <authorList>
            <person name="Goeker M."/>
        </authorList>
    </citation>
    <scope>NUCLEOTIDE SEQUENCE [LARGE SCALE GENOMIC DNA]</scope>
    <source>
        <strain evidence="2 3">DSM 26433</strain>
    </source>
</reference>
<sequence length="332" mass="37162">MRGLFKSLISSGRRFLNATGKTDGRDLRVSHLIPLYRSERFLAIIEENVRELAGRDVEIILADRNGDHAFCYRLQERLSDVANLRVICDASNMNWVENIADLITLARGQYLQILPHDDSTTKEATRRLCAALDQQPDAVLACGQVRAFDLDGNRLEDRDELNAEENPDARSWTLDDVLRLVWQGRFNGAFKGVIRRQVAQDARCRFKATPGTILSERVWLFSLGLAGRLAFVPVDALAKRYYPESTHRQWEFGSQAYLDATELMVEAVKARFGESALANYAVTDVLENGGRFAESVGSKGPVRFEYLAAGGPDAEASRATDLRWSGVDQYAA</sequence>
<dbReference type="InterPro" id="IPR029044">
    <property type="entry name" value="Nucleotide-diphossugar_trans"/>
</dbReference>
<proteinExistence type="predicted"/>
<keyword evidence="2" id="KW-0808">Transferase</keyword>
<dbReference type="Gene3D" id="3.90.550.10">
    <property type="entry name" value="Spore Coat Polysaccharide Biosynthesis Protein SpsA, Chain A"/>
    <property type="match status" value="1"/>
</dbReference>
<dbReference type="AlphaFoldDB" id="A0A4R1NK78"/>
<dbReference type="EMBL" id="SMGR01000001">
    <property type="protein sequence ID" value="TCL08019.1"/>
    <property type="molecule type" value="Genomic_DNA"/>
</dbReference>
<keyword evidence="3" id="KW-1185">Reference proteome</keyword>
<feature type="domain" description="Glycosyltransferase 2-like" evidence="1">
    <location>
        <begin position="32"/>
        <end position="167"/>
    </location>
</feature>
<evidence type="ECO:0000313" key="2">
    <source>
        <dbReference type="EMBL" id="TCL08019.1"/>
    </source>
</evidence>
<dbReference type="Proteomes" id="UP000295673">
    <property type="component" value="Unassembled WGS sequence"/>
</dbReference>
<dbReference type="SUPFAM" id="SSF53448">
    <property type="entry name" value="Nucleotide-diphospho-sugar transferases"/>
    <property type="match status" value="1"/>
</dbReference>
<dbReference type="GO" id="GO:0016740">
    <property type="term" value="F:transferase activity"/>
    <property type="evidence" value="ECO:0007669"/>
    <property type="project" value="UniProtKB-KW"/>
</dbReference>
<organism evidence="2 3">
    <name type="scientific">Shimia isoporae</name>
    <dbReference type="NCBI Taxonomy" id="647720"/>
    <lineage>
        <taxon>Bacteria</taxon>
        <taxon>Pseudomonadati</taxon>
        <taxon>Pseudomonadota</taxon>
        <taxon>Alphaproteobacteria</taxon>
        <taxon>Rhodobacterales</taxon>
        <taxon>Roseobacteraceae</taxon>
    </lineage>
</organism>
<comment type="caution">
    <text evidence="2">The sequence shown here is derived from an EMBL/GenBank/DDBJ whole genome shotgun (WGS) entry which is preliminary data.</text>
</comment>
<accession>A0A4R1NK78</accession>
<protein>
    <submittedName>
        <fullName evidence="2">Glycosyl transferase family 2</fullName>
    </submittedName>
</protein>
<dbReference type="InterPro" id="IPR001173">
    <property type="entry name" value="Glyco_trans_2-like"/>
</dbReference>
<name>A0A4R1NK78_9RHOB</name>